<dbReference type="SMART" id="SM00829">
    <property type="entry name" value="PKS_ER"/>
    <property type="match status" value="1"/>
</dbReference>
<protein>
    <submittedName>
        <fullName evidence="3">NADPH2:quinone reductase</fullName>
        <ecNumber evidence="3">1.6.5.5</ecNumber>
    </submittedName>
</protein>
<dbReference type="Pfam" id="PF00107">
    <property type="entry name" value="ADH_zinc_N"/>
    <property type="match status" value="1"/>
</dbReference>
<evidence type="ECO:0000256" key="1">
    <source>
        <dbReference type="SAM" id="MobiDB-lite"/>
    </source>
</evidence>
<dbReference type="CDD" id="cd08241">
    <property type="entry name" value="QOR1"/>
    <property type="match status" value="1"/>
</dbReference>
<dbReference type="PANTHER" id="PTHR43677:SF4">
    <property type="entry name" value="QUINONE OXIDOREDUCTASE-LIKE PROTEIN 2"/>
    <property type="match status" value="1"/>
</dbReference>
<dbReference type="GO" id="GO:0003960">
    <property type="term" value="F:quinone reductase (NADPH) activity"/>
    <property type="evidence" value="ECO:0007669"/>
    <property type="project" value="UniProtKB-EC"/>
</dbReference>
<dbReference type="PANTHER" id="PTHR43677">
    <property type="entry name" value="SHORT-CHAIN DEHYDROGENASE/REDUCTASE"/>
    <property type="match status" value="1"/>
</dbReference>
<dbReference type="AlphaFoldDB" id="A0A7W7QTU8"/>
<dbReference type="Pfam" id="PF08240">
    <property type="entry name" value="ADH_N"/>
    <property type="match status" value="1"/>
</dbReference>
<reference evidence="3 4" key="1">
    <citation type="submission" date="2020-08" db="EMBL/GenBank/DDBJ databases">
        <title>Genomic Encyclopedia of Type Strains, Phase III (KMG-III): the genomes of soil and plant-associated and newly described type strains.</title>
        <authorList>
            <person name="Whitman W."/>
        </authorList>
    </citation>
    <scope>NUCLEOTIDE SEQUENCE [LARGE SCALE GENOMIC DNA]</scope>
    <source>
        <strain evidence="3 4">CECT 8840</strain>
    </source>
</reference>
<dbReference type="RefSeq" id="WP_184722180.1">
    <property type="nucleotide sequence ID" value="NZ_JACHJP010000010.1"/>
</dbReference>
<dbReference type="SUPFAM" id="SSF51735">
    <property type="entry name" value="NAD(P)-binding Rossmann-fold domains"/>
    <property type="match status" value="1"/>
</dbReference>
<keyword evidence="4" id="KW-1185">Reference proteome</keyword>
<dbReference type="InterPro" id="IPR051397">
    <property type="entry name" value="Zn-ADH-like_protein"/>
</dbReference>
<evidence type="ECO:0000313" key="4">
    <source>
        <dbReference type="Proteomes" id="UP000552644"/>
    </source>
</evidence>
<keyword evidence="3" id="KW-0560">Oxidoreductase</keyword>
<feature type="region of interest" description="Disordered" evidence="1">
    <location>
        <begin position="1"/>
        <end position="26"/>
    </location>
</feature>
<dbReference type="InterPro" id="IPR013149">
    <property type="entry name" value="ADH-like_C"/>
</dbReference>
<dbReference type="Gene3D" id="3.40.50.720">
    <property type="entry name" value="NAD(P)-binding Rossmann-like Domain"/>
    <property type="match status" value="1"/>
</dbReference>
<dbReference type="Gene3D" id="3.90.180.10">
    <property type="entry name" value="Medium-chain alcohol dehydrogenases, catalytic domain"/>
    <property type="match status" value="1"/>
</dbReference>
<dbReference type="InterPro" id="IPR013154">
    <property type="entry name" value="ADH-like_N"/>
</dbReference>
<sequence>MRAIQITRLGGPETLTESEVPDPVPGPDEILVDVEAAGVNYADAERIAGTYLPPDLPFIPGSEVVGRTADGRRVMGLARQAYASKALIKVDDVVDLPEEAVAGEALALLIQGLTAWHLLGTSARVRKGESVVVNSAAGGVGHLAVQLARELGAGRVIATASTPEKLELALSLGADAAVDGSAEGYAERVIEANLGNRADVILDAVGGDVFDAALGAVAEFGRLISYGTASHKDPSPVDVGRLLETNVAVAGFWIRPLLARPGGYRAQLSELLELTGSGRIRPIAGREYALADAGRALGDVLARRTTGKVVLRP</sequence>
<dbReference type="InterPro" id="IPR036291">
    <property type="entry name" value="NAD(P)-bd_dom_sf"/>
</dbReference>
<dbReference type="Proteomes" id="UP000552644">
    <property type="component" value="Unassembled WGS sequence"/>
</dbReference>
<gene>
    <name evidence="3" type="ORF">FHS44_006784</name>
</gene>
<dbReference type="InterPro" id="IPR020843">
    <property type="entry name" value="ER"/>
</dbReference>
<evidence type="ECO:0000313" key="3">
    <source>
        <dbReference type="EMBL" id="MBB4919641.1"/>
    </source>
</evidence>
<name>A0A7W7QTU8_9ACTN</name>
<accession>A0A7W7QTU8</accession>
<evidence type="ECO:0000259" key="2">
    <source>
        <dbReference type="SMART" id="SM00829"/>
    </source>
</evidence>
<dbReference type="SUPFAM" id="SSF50129">
    <property type="entry name" value="GroES-like"/>
    <property type="match status" value="1"/>
</dbReference>
<feature type="domain" description="Enoyl reductase (ER)" evidence="2">
    <location>
        <begin position="10"/>
        <end position="311"/>
    </location>
</feature>
<proteinExistence type="predicted"/>
<dbReference type="EMBL" id="JACHJP010000010">
    <property type="protein sequence ID" value="MBB4919641.1"/>
    <property type="molecule type" value="Genomic_DNA"/>
</dbReference>
<dbReference type="InterPro" id="IPR011032">
    <property type="entry name" value="GroES-like_sf"/>
</dbReference>
<dbReference type="EC" id="1.6.5.5" evidence="3"/>
<comment type="caution">
    <text evidence="3">The sequence shown here is derived from an EMBL/GenBank/DDBJ whole genome shotgun (WGS) entry which is preliminary data.</text>
</comment>
<organism evidence="3 4">
    <name type="scientific">Streptosporangium saharense</name>
    <dbReference type="NCBI Taxonomy" id="1706840"/>
    <lineage>
        <taxon>Bacteria</taxon>
        <taxon>Bacillati</taxon>
        <taxon>Actinomycetota</taxon>
        <taxon>Actinomycetes</taxon>
        <taxon>Streptosporangiales</taxon>
        <taxon>Streptosporangiaceae</taxon>
        <taxon>Streptosporangium</taxon>
    </lineage>
</organism>